<keyword evidence="5" id="KW-1185">Reference proteome</keyword>
<dbReference type="GO" id="GO:0006886">
    <property type="term" value="P:intracellular protein transport"/>
    <property type="evidence" value="ECO:0007669"/>
    <property type="project" value="InterPro"/>
</dbReference>
<dbReference type="GO" id="GO:0007040">
    <property type="term" value="P:lysosome organization"/>
    <property type="evidence" value="ECO:0000318"/>
    <property type="project" value="GO_Central"/>
</dbReference>
<keyword evidence="2" id="KW-0175">Coiled coil</keyword>
<dbReference type="PANTHER" id="PTHR31305:SF2">
    <property type="entry name" value="SNARE-ASSOCIATED PROTEIN SNAPIN"/>
    <property type="match status" value="1"/>
</dbReference>
<evidence type="ECO:0000256" key="1">
    <source>
        <dbReference type="ARBA" id="ARBA00006111"/>
    </source>
</evidence>
<gene>
    <name evidence="4" type="ORF">ZOSMA_117G00760</name>
</gene>
<dbReference type="InterPro" id="IPR017246">
    <property type="entry name" value="Snapin"/>
</dbReference>
<dbReference type="Proteomes" id="UP000036987">
    <property type="component" value="Unassembled WGS sequence"/>
</dbReference>
<comment type="caution">
    <text evidence="4">The sequence shown here is derived from an EMBL/GenBank/DDBJ whole genome shotgun (WGS) entry which is preliminary data.</text>
</comment>
<dbReference type="OMA" id="QCQINTD"/>
<evidence type="ECO:0000256" key="3">
    <source>
        <dbReference type="ARBA" id="ARBA00033330"/>
    </source>
</evidence>
<comment type="similarity">
    <text evidence="1">Belongs to the SNAPIN family.</text>
</comment>
<dbReference type="OrthoDB" id="5399166at2759"/>
<name>A0A0K9Q1X7_ZOSMR</name>
<dbReference type="PANTHER" id="PTHR31305">
    <property type="entry name" value="SNARE-ASSOCIATED PROTEIN SNAPIN"/>
    <property type="match status" value="1"/>
</dbReference>
<dbReference type="GO" id="GO:0030141">
    <property type="term" value="C:secretory granule"/>
    <property type="evidence" value="ECO:0000318"/>
    <property type="project" value="GO_Central"/>
</dbReference>
<dbReference type="AlphaFoldDB" id="A0A0K9Q1X7"/>
<accession>A0A0K9Q1X7</accession>
<evidence type="ECO:0000313" key="4">
    <source>
        <dbReference type="EMBL" id="KMZ75258.1"/>
    </source>
</evidence>
<dbReference type="GO" id="GO:0008333">
    <property type="term" value="P:endosome to lysosome transport"/>
    <property type="evidence" value="ECO:0000318"/>
    <property type="project" value="GO_Central"/>
</dbReference>
<dbReference type="Pfam" id="PF14712">
    <property type="entry name" value="Snapin_Pallidin"/>
    <property type="match status" value="1"/>
</dbReference>
<dbReference type="GO" id="GO:0031083">
    <property type="term" value="C:BLOC-1 complex"/>
    <property type="evidence" value="ECO:0007669"/>
    <property type="project" value="InterPro"/>
</dbReference>
<evidence type="ECO:0000256" key="2">
    <source>
        <dbReference type="ARBA" id="ARBA00023054"/>
    </source>
</evidence>
<dbReference type="InterPro" id="IPR028119">
    <property type="entry name" value="Snapin/Pallidin/Snn1"/>
</dbReference>
<reference evidence="5" key="1">
    <citation type="journal article" date="2016" name="Nature">
        <title>The genome of the seagrass Zostera marina reveals angiosperm adaptation to the sea.</title>
        <authorList>
            <person name="Olsen J.L."/>
            <person name="Rouze P."/>
            <person name="Verhelst B."/>
            <person name="Lin Y.-C."/>
            <person name="Bayer T."/>
            <person name="Collen J."/>
            <person name="Dattolo E."/>
            <person name="De Paoli E."/>
            <person name="Dittami S."/>
            <person name="Maumus F."/>
            <person name="Michel G."/>
            <person name="Kersting A."/>
            <person name="Lauritano C."/>
            <person name="Lohaus R."/>
            <person name="Toepel M."/>
            <person name="Tonon T."/>
            <person name="Vanneste K."/>
            <person name="Amirebrahimi M."/>
            <person name="Brakel J."/>
            <person name="Bostroem C."/>
            <person name="Chovatia M."/>
            <person name="Grimwood J."/>
            <person name="Jenkins J.W."/>
            <person name="Jueterbock A."/>
            <person name="Mraz A."/>
            <person name="Stam W.T."/>
            <person name="Tice H."/>
            <person name="Bornberg-Bauer E."/>
            <person name="Green P.J."/>
            <person name="Pearson G.A."/>
            <person name="Procaccini G."/>
            <person name="Duarte C.M."/>
            <person name="Schmutz J."/>
            <person name="Reusch T.B.H."/>
            <person name="Van de Peer Y."/>
        </authorList>
    </citation>
    <scope>NUCLEOTIDE SEQUENCE [LARGE SCALE GENOMIC DNA]</scope>
    <source>
        <strain evidence="5">cv. Finnish</strain>
    </source>
</reference>
<protein>
    <recommendedName>
        <fullName evidence="3">Biogenesis of lysosome-related organelles complex 1 subunit 7</fullName>
    </recommendedName>
</protein>
<dbReference type="GO" id="GO:0000149">
    <property type="term" value="F:SNARE binding"/>
    <property type="evidence" value="ECO:0000318"/>
    <property type="project" value="GO_Central"/>
</dbReference>
<sequence length="139" mass="15047">MTRTDNNELETVEVDADREISDDLDLKPDGSGSLTKYISSTLGAVIRDFDSKAESTTRSQDVLGHSLDRLTCELDKLLEAAPLPFVMLNASKISSVRKRVSALNSVLNSIQRRIDSIERFISTGSSQGLGVTASSTSPN</sequence>
<organism evidence="4 5">
    <name type="scientific">Zostera marina</name>
    <name type="common">Eelgrass</name>
    <dbReference type="NCBI Taxonomy" id="29655"/>
    <lineage>
        <taxon>Eukaryota</taxon>
        <taxon>Viridiplantae</taxon>
        <taxon>Streptophyta</taxon>
        <taxon>Embryophyta</taxon>
        <taxon>Tracheophyta</taxon>
        <taxon>Spermatophyta</taxon>
        <taxon>Magnoliopsida</taxon>
        <taxon>Liliopsida</taxon>
        <taxon>Zosteraceae</taxon>
        <taxon>Zostera</taxon>
    </lineage>
</organism>
<evidence type="ECO:0000313" key="5">
    <source>
        <dbReference type="Proteomes" id="UP000036987"/>
    </source>
</evidence>
<dbReference type="STRING" id="29655.A0A0K9Q1X7"/>
<dbReference type="EMBL" id="LFYR01000192">
    <property type="protein sequence ID" value="KMZ75258.1"/>
    <property type="molecule type" value="Genomic_DNA"/>
</dbReference>
<proteinExistence type="inferred from homology"/>
<dbReference type="GO" id="GO:0032418">
    <property type="term" value="P:lysosome localization"/>
    <property type="evidence" value="ECO:0000318"/>
    <property type="project" value="GO_Central"/>
</dbReference>